<feature type="domain" description="Na+-translocating membrane potential-generating system MpsC" evidence="1">
    <location>
        <begin position="5"/>
        <end position="109"/>
    </location>
</feature>
<reference evidence="2 3" key="1">
    <citation type="submission" date="2023-05" db="EMBL/GenBank/DDBJ databases">
        <title>Draft genome of Paenibacillus sp. CCS26.</title>
        <authorList>
            <person name="Akita H."/>
            <person name="Shinto Y."/>
            <person name="Kimura Z."/>
        </authorList>
    </citation>
    <scope>NUCLEOTIDE SEQUENCE [LARGE SCALE GENOMIC DNA]</scope>
    <source>
        <strain evidence="2 3">CCS26</strain>
    </source>
</reference>
<dbReference type="InterPro" id="IPR018745">
    <property type="entry name" value="MpsC"/>
</dbReference>
<gene>
    <name evidence="2" type="ORF">PghCCS26_49350</name>
</gene>
<name>A0ABQ6NUR4_9BACL</name>
<protein>
    <recommendedName>
        <fullName evidence="1">Na+-translocating membrane potential-generating system MpsC domain-containing protein</fullName>
    </recommendedName>
</protein>
<dbReference type="Pfam" id="PF10057">
    <property type="entry name" value="MpsC"/>
    <property type="match status" value="2"/>
</dbReference>
<sequence length="234" mass="27424">MEKNEKQIQKEIASHVGRLLREAFGKGPQSIFVNISRPFIVIYLRNFLSPTEKILLQQDQVNSVQHTRDLVMKSLMPEIKAYLLLLAGMNIREFYYDWGFHNHSGMLVGIEAEDDSLGFRPQERYTGKEELHDEIDRISHQIQKKPDETYSYMINDRTLLVVRRGILISIGKELIRLGFEESLKLAERNLEKSYLINSSRFQEIIQSQILDVFVDWDFHEDKSVIVFILNPNPK</sequence>
<accession>A0ABQ6NUR4</accession>
<organism evidence="2 3">
    <name type="scientific">Paenibacillus glycanilyticus</name>
    <dbReference type="NCBI Taxonomy" id="126569"/>
    <lineage>
        <taxon>Bacteria</taxon>
        <taxon>Bacillati</taxon>
        <taxon>Bacillota</taxon>
        <taxon>Bacilli</taxon>
        <taxon>Bacillales</taxon>
        <taxon>Paenibacillaceae</taxon>
        <taxon>Paenibacillus</taxon>
    </lineage>
</organism>
<proteinExistence type="predicted"/>
<evidence type="ECO:0000259" key="1">
    <source>
        <dbReference type="Pfam" id="PF10057"/>
    </source>
</evidence>
<keyword evidence="3" id="KW-1185">Reference proteome</keyword>
<evidence type="ECO:0000313" key="3">
    <source>
        <dbReference type="Proteomes" id="UP001285921"/>
    </source>
</evidence>
<feature type="domain" description="Na+-translocating membrane potential-generating system MpsC" evidence="1">
    <location>
        <begin position="129"/>
        <end position="230"/>
    </location>
</feature>
<dbReference type="Proteomes" id="UP001285921">
    <property type="component" value="Unassembled WGS sequence"/>
</dbReference>
<evidence type="ECO:0000313" key="2">
    <source>
        <dbReference type="EMBL" id="GMK47805.1"/>
    </source>
</evidence>
<dbReference type="EMBL" id="BTCL01000022">
    <property type="protein sequence ID" value="GMK47805.1"/>
    <property type="molecule type" value="Genomic_DNA"/>
</dbReference>
<comment type="caution">
    <text evidence="2">The sequence shown here is derived from an EMBL/GenBank/DDBJ whole genome shotgun (WGS) entry which is preliminary data.</text>
</comment>